<reference evidence="2" key="1">
    <citation type="submission" date="2020-05" db="EMBL/GenBank/DDBJ databases">
        <title>Mycena genomes resolve the evolution of fungal bioluminescence.</title>
        <authorList>
            <person name="Tsai I.J."/>
        </authorList>
    </citation>
    <scope>NUCLEOTIDE SEQUENCE</scope>
    <source>
        <strain evidence="2">CCC161011</strain>
    </source>
</reference>
<feature type="region of interest" description="Disordered" evidence="1">
    <location>
        <begin position="143"/>
        <end position="232"/>
    </location>
</feature>
<dbReference type="EMBL" id="JACAZI010000001">
    <property type="protein sequence ID" value="KAF7371621.1"/>
    <property type="molecule type" value="Genomic_DNA"/>
</dbReference>
<dbReference type="AlphaFoldDB" id="A0A8H7DHI8"/>
<evidence type="ECO:0000313" key="3">
    <source>
        <dbReference type="Proteomes" id="UP000620124"/>
    </source>
</evidence>
<name>A0A8H7DHI8_9AGAR</name>
<organism evidence="2 3">
    <name type="scientific">Mycena venus</name>
    <dbReference type="NCBI Taxonomy" id="2733690"/>
    <lineage>
        <taxon>Eukaryota</taxon>
        <taxon>Fungi</taxon>
        <taxon>Dikarya</taxon>
        <taxon>Basidiomycota</taxon>
        <taxon>Agaricomycotina</taxon>
        <taxon>Agaricomycetes</taxon>
        <taxon>Agaricomycetidae</taxon>
        <taxon>Agaricales</taxon>
        <taxon>Marasmiineae</taxon>
        <taxon>Mycenaceae</taxon>
        <taxon>Mycena</taxon>
    </lineage>
</organism>
<comment type="caution">
    <text evidence="2">The sequence shown here is derived from an EMBL/GenBank/DDBJ whole genome shotgun (WGS) entry which is preliminary data.</text>
</comment>
<evidence type="ECO:0000313" key="2">
    <source>
        <dbReference type="EMBL" id="KAF7371621.1"/>
    </source>
</evidence>
<dbReference type="OrthoDB" id="3186724at2759"/>
<accession>A0A8H7DHI8</accession>
<sequence>MTADANGKQNAAWTHEDIVKLLEYLISQIATSEGGGNFKMQIFTAAARILNEIRAKGGPKTGKGCQNKYKALRATHQVVDHIKNHASGFTYSDDHGADIGPASASAWDTYCIAHPDAKPFRNKGWPYLEQMEKLIPSQARGNHVFRPGAAENPIDLDSARGNSPSSADAPGSPTVWNLEDFDKDDSRGDDDDDEGEKDNGGGFDEGRSSSPTPISAGSRKRAAVTPLQPPKRARYSAGAQALSSIASAAHDMNEILGGFRQIFAPLPAQPAQAVTLGAGAEASGSNPNAQVYQPSPRLETYLLPDDLSIFCDIIGENIIKADMYNALIVDSIRVKWVRDQLRKHALQHGLDFSI</sequence>
<gene>
    <name evidence="2" type="ORF">MVEN_00017600</name>
</gene>
<keyword evidence="3" id="KW-1185">Reference proteome</keyword>
<dbReference type="PANTHER" id="PTHR46929:SF3">
    <property type="entry name" value="MYB_SANT-LIKE DOMAIN-CONTAINING PROTEIN"/>
    <property type="match status" value="1"/>
</dbReference>
<evidence type="ECO:0008006" key="4">
    <source>
        <dbReference type="Google" id="ProtNLM"/>
    </source>
</evidence>
<feature type="compositionally biased region" description="Acidic residues" evidence="1">
    <location>
        <begin position="179"/>
        <end position="196"/>
    </location>
</feature>
<dbReference type="Proteomes" id="UP000620124">
    <property type="component" value="Unassembled WGS sequence"/>
</dbReference>
<proteinExistence type="predicted"/>
<protein>
    <recommendedName>
        <fullName evidence="4">Myb/SANT-like domain-containing protein</fullName>
    </recommendedName>
</protein>
<evidence type="ECO:0000256" key="1">
    <source>
        <dbReference type="SAM" id="MobiDB-lite"/>
    </source>
</evidence>
<dbReference type="PANTHER" id="PTHR46929">
    <property type="entry name" value="EXPRESSED PROTEIN"/>
    <property type="match status" value="1"/>
</dbReference>